<dbReference type="GO" id="GO:0009011">
    <property type="term" value="F:alpha-1,4-glucan glucosyltransferase (ADP-glucose donor) activity"/>
    <property type="evidence" value="ECO:0007669"/>
    <property type="project" value="UniProtKB-EC"/>
</dbReference>
<dbReference type="InterPro" id="IPR011835">
    <property type="entry name" value="GS/SS"/>
</dbReference>
<keyword evidence="8 11" id="KW-0808">Transferase</keyword>
<comment type="function">
    <text evidence="2 11">Synthesizes alpha-1,4-glucan chains using ADP-glucose.</text>
</comment>
<evidence type="ECO:0000256" key="5">
    <source>
        <dbReference type="ARBA" id="ARBA00012588"/>
    </source>
</evidence>
<gene>
    <name evidence="11 14" type="primary">glgA</name>
    <name evidence="14" type="ORF">NP603_18585</name>
</gene>
<evidence type="ECO:0000256" key="8">
    <source>
        <dbReference type="ARBA" id="ARBA00022679"/>
    </source>
</evidence>
<dbReference type="Gene3D" id="3.40.50.2000">
    <property type="entry name" value="Glycogen Phosphorylase B"/>
    <property type="match status" value="2"/>
</dbReference>
<keyword evidence="15" id="KW-1185">Reference proteome</keyword>
<evidence type="ECO:0000313" key="14">
    <source>
        <dbReference type="EMBL" id="MCQ8183128.1"/>
    </source>
</evidence>
<accession>A0ABT1ULL8</accession>
<name>A0ABT1ULL8_9GAMM</name>
<dbReference type="Pfam" id="PF00534">
    <property type="entry name" value="Glycos_transf_1"/>
    <property type="match status" value="1"/>
</dbReference>
<evidence type="ECO:0000256" key="11">
    <source>
        <dbReference type="HAMAP-Rule" id="MF_00484"/>
    </source>
</evidence>
<comment type="similarity">
    <text evidence="4 11">Belongs to the glycosyltransferase 1 family. Bacterial/plant glycogen synthase subfamily.</text>
</comment>
<evidence type="ECO:0000313" key="15">
    <source>
        <dbReference type="Proteomes" id="UP001524569"/>
    </source>
</evidence>
<evidence type="ECO:0000256" key="9">
    <source>
        <dbReference type="ARBA" id="ARBA00023056"/>
    </source>
</evidence>
<evidence type="ECO:0000259" key="13">
    <source>
        <dbReference type="Pfam" id="PF08323"/>
    </source>
</evidence>
<evidence type="ECO:0000256" key="10">
    <source>
        <dbReference type="ARBA" id="ARBA00031722"/>
    </source>
</evidence>
<dbReference type="CDD" id="cd03791">
    <property type="entry name" value="GT5_Glycogen_synthase_DULL1-like"/>
    <property type="match status" value="1"/>
</dbReference>
<dbReference type="InterPro" id="IPR013534">
    <property type="entry name" value="Starch_synth_cat_dom"/>
</dbReference>
<protein>
    <recommendedName>
        <fullName evidence="6 11">Glycogen synthase</fullName>
        <ecNumber evidence="5 11">2.4.1.21</ecNumber>
    </recommendedName>
    <alternativeName>
        <fullName evidence="10 11">Starch [bacterial glycogen] synthase</fullName>
    </alternativeName>
</protein>
<evidence type="ECO:0000256" key="3">
    <source>
        <dbReference type="ARBA" id="ARBA00004964"/>
    </source>
</evidence>
<evidence type="ECO:0000256" key="4">
    <source>
        <dbReference type="ARBA" id="ARBA00010281"/>
    </source>
</evidence>
<dbReference type="PANTHER" id="PTHR45825:SF11">
    <property type="entry name" value="ALPHA AMYLASE DOMAIN-CONTAINING PROTEIN"/>
    <property type="match status" value="1"/>
</dbReference>
<dbReference type="SUPFAM" id="SSF53756">
    <property type="entry name" value="UDP-Glycosyltransferase/glycogen phosphorylase"/>
    <property type="match status" value="1"/>
</dbReference>
<comment type="pathway">
    <text evidence="3 11">Glycan biosynthesis; glycogen biosynthesis.</text>
</comment>
<comment type="catalytic activity">
    <reaction evidence="1 11">
        <text>[(1-&gt;4)-alpha-D-glucosyl](n) + ADP-alpha-D-glucose = [(1-&gt;4)-alpha-D-glucosyl](n+1) + ADP + H(+)</text>
        <dbReference type="Rhea" id="RHEA:18189"/>
        <dbReference type="Rhea" id="RHEA-COMP:9584"/>
        <dbReference type="Rhea" id="RHEA-COMP:9587"/>
        <dbReference type="ChEBI" id="CHEBI:15378"/>
        <dbReference type="ChEBI" id="CHEBI:15444"/>
        <dbReference type="ChEBI" id="CHEBI:57498"/>
        <dbReference type="ChEBI" id="CHEBI:456216"/>
        <dbReference type="EC" id="2.4.1.21"/>
    </reaction>
</comment>
<feature type="domain" description="Glycosyl transferase family 1" evidence="12">
    <location>
        <begin position="290"/>
        <end position="438"/>
    </location>
</feature>
<dbReference type="HAMAP" id="MF_00484">
    <property type="entry name" value="Glycogen_synth"/>
    <property type="match status" value="1"/>
</dbReference>
<dbReference type="PANTHER" id="PTHR45825">
    <property type="entry name" value="GRANULE-BOUND STARCH SYNTHASE 1, CHLOROPLASTIC/AMYLOPLASTIC"/>
    <property type="match status" value="1"/>
</dbReference>
<dbReference type="Pfam" id="PF08323">
    <property type="entry name" value="Glyco_transf_5"/>
    <property type="match status" value="1"/>
</dbReference>
<comment type="caution">
    <text evidence="14">The sequence shown here is derived from an EMBL/GenBank/DDBJ whole genome shotgun (WGS) entry which is preliminary data.</text>
</comment>
<keyword evidence="7 11" id="KW-0328">Glycosyltransferase</keyword>
<evidence type="ECO:0000256" key="6">
    <source>
        <dbReference type="ARBA" id="ARBA00019935"/>
    </source>
</evidence>
<dbReference type="EMBL" id="JANIBM010000036">
    <property type="protein sequence ID" value="MCQ8183128.1"/>
    <property type="molecule type" value="Genomic_DNA"/>
</dbReference>
<dbReference type="InterPro" id="IPR001296">
    <property type="entry name" value="Glyco_trans_1"/>
</dbReference>
<evidence type="ECO:0000259" key="12">
    <source>
        <dbReference type="Pfam" id="PF00534"/>
    </source>
</evidence>
<evidence type="ECO:0000256" key="7">
    <source>
        <dbReference type="ARBA" id="ARBA00022676"/>
    </source>
</evidence>
<evidence type="ECO:0000256" key="1">
    <source>
        <dbReference type="ARBA" id="ARBA00001478"/>
    </source>
</evidence>
<keyword evidence="9 11" id="KW-0320">Glycogen biosynthesis</keyword>
<organism evidence="14 15">
    <name type="scientific">Methylomonas aurea</name>
    <dbReference type="NCBI Taxonomy" id="2952224"/>
    <lineage>
        <taxon>Bacteria</taxon>
        <taxon>Pseudomonadati</taxon>
        <taxon>Pseudomonadota</taxon>
        <taxon>Gammaproteobacteria</taxon>
        <taxon>Methylococcales</taxon>
        <taxon>Methylococcaceae</taxon>
        <taxon>Methylomonas</taxon>
    </lineage>
</organism>
<feature type="domain" description="Starch synthase catalytic" evidence="13">
    <location>
        <begin position="3"/>
        <end position="236"/>
    </location>
</feature>
<dbReference type="NCBIfam" id="TIGR02095">
    <property type="entry name" value="glgA"/>
    <property type="match status" value="1"/>
</dbReference>
<evidence type="ECO:0000256" key="2">
    <source>
        <dbReference type="ARBA" id="ARBA00002764"/>
    </source>
</evidence>
<dbReference type="Proteomes" id="UP001524569">
    <property type="component" value="Unassembled WGS sequence"/>
</dbReference>
<proteinExistence type="inferred from homology"/>
<reference evidence="14 15" key="1">
    <citation type="submission" date="2022-07" db="EMBL/GenBank/DDBJ databases">
        <title>Methylomonas rivi sp. nov., Methylomonas rosea sp. nov., Methylomonas aureus sp. nov. and Methylomonas subterranea sp. nov., four novel methanotrophs isolated from a freshwater creek and the deep terrestrial subsurface.</title>
        <authorList>
            <person name="Abin C."/>
            <person name="Sankaranarayanan K."/>
            <person name="Garner C."/>
            <person name="Sindelar R."/>
            <person name="Kotary K."/>
            <person name="Garner R."/>
            <person name="Barclay S."/>
            <person name="Lawson P."/>
            <person name="Krumholz L."/>
        </authorList>
    </citation>
    <scope>NUCLEOTIDE SEQUENCE [LARGE SCALE GENOMIC DNA]</scope>
    <source>
        <strain evidence="14 15">SURF-1</strain>
    </source>
</reference>
<feature type="binding site" evidence="11">
    <location>
        <position position="16"/>
    </location>
    <ligand>
        <name>ADP-alpha-D-glucose</name>
        <dbReference type="ChEBI" id="CHEBI:57498"/>
    </ligand>
</feature>
<sequence>MKKILFASSETHPLIKTGGLADVAGSLPQALAELGQDVRIIMPNYQAIKNCEPGRYLCTVRVNNCDVNLLETRLPDSNVIVWLVDYPPFFNVPGNPYLDEAGRPWANIGERFALFCRIIVEVAMNRAYLDWRADILHCNDWQTGLAPALLSLELERPATVFTIHNMAYQGLFPGSAYSQLNLPGQLLHPEGLEFHGMLSFIKGGLAYADRITTVSPTYAQEIQTPEFGYGLEGLLAHKQQQLSGIINGIDTTVWDPSSDSYLAHNYTADKLEGKQANKAALQQELGLPIAADVPLFGLIGRLVEQKGIDLVLNCLAEMTTLPMQFALLGSGDKSIEYRLQEFARLYPEKVAVTIGYDERLAHRIEAGADIFLMPSRFEPCGLNQMYSQRYGTIPIVRKTGGLADTVVDALPESIANGTASGIAFNDASAAALIEAIKRSLVLFHNPDIWRQIQRNAMAKDFSWKNSAAQYMTLYDEI</sequence>
<dbReference type="EC" id="2.4.1.21" evidence="5 11"/>
<dbReference type="RefSeq" id="WP_256612349.1">
    <property type="nucleotide sequence ID" value="NZ_JANIBM010000036.1"/>
</dbReference>
<dbReference type="NCBIfam" id="NF001899">
    <property type="entry name" value="PRK00654.1-2"/>
    <property type="match status" value="1"/>
</dbReference>